<feature type="region of interest" description="Disordered" evidence="1">
    <location>
        <begin position="946"/>
        <end position="965"/>
    </location>
</feature>
<gene>
    <name evidence="3" type="ORF">TTHERM_00283730</name>
</gene>
<name>I7MEX5_TETTS</name>
<accession>I7MEX5</accession>
<dbReference type="RefSeq" id="XP_001018229.2">
    <property type="nucleotide sequence ID" value="XM_001018229.2"/>
</dbReference>
<protein>
    <submittedName>
        <fullName evidence="3">Transmembrane protein, putative</fullName>
    </submittedName>
</protein>
<evidence type="ECO:0000313" key="3">
    <source>
        <dbReference type="EMBL" id="EAR97984.2"/>
    </source>
</evidence>
<keyword evidence="4" id="KW-1185">Reference proteome</keyword>
<keyword evidence="2" id="KW-1133">Transmembrane helix</keyword>
<keyword evidence="2" id="KW-0472">Membrane</keyword>
<proteinExistence type="predicted"/>
<dbReference type="PANTHER" id="PTHR45756:SF1">
    <property type="entry name" value="PROTEIN KINASE DOMAIN CONTAINING PROTEIN"/>
    <property type="match status" value="1"/>
</dbReference>
<dbReference type="GeneID" id="7829972"/>
<dbReference type="InterPro" id="IPR053215">
    <property type="entry name" value="TKL_Ser/Thr_kinase"/>
</dbReference>
<dbReference type="PANTHER" id="PTHR45756">
    <property type="entry name" value="PALMITOYLTRANSFERASE"/>
    <property type="match status" value="1"/>
</dbReference>
<dbReference type="KEGG" id="tet:TTHERM_00283730"/>
<feature type="compositionally biased region" description="Polar residues" evidence="1">
    <location>
        <begin position="952"/>
        <end position="965"/>
    </location>
</feature>
<evidence type="ECO:0000256" key="1">
    <source>
        <dbReference type="SAM" id="MobiDB-lite"/>
    </source>
</evidence>
<dbReference type="InParanoid" id="I7MEX5"/>
<dbReference type="AlphaFoldDB" id="I7MEX5"/>
<feature type="transmembrane region" description="Helical" evidence="2">
    <location>
        <begin position="838"/>
        <end position="860"/>
    </location>
</feature>
<organism evidence="3 4">
    <name type="scientific">Tetrahymena thermophila (strain SB210)</name>
    <dbReference type="NCBI Taxonomy" id="312017"/>
    <lineage>
        <taxon>Eukaryota</taxon>
        <taxon>Sar</taxon>
        <taxon>Alveolata</taxon>
        <taxon>Ciliophora</taxon>
        <taxon>Intramacronucleata</taxon>
        <taxon>Oligohymenophorea</taxon>
        <taxon>Hymenostomatida</taxon>
        <taxon>Tetrahymenina</taxon>
        <taxon>Tetrahymenidae</taxon>
        <taxon>Tetrahymena</taxon>
    </lineage>
</organism>
<reference evidence="4" key="1">
    <citation type="journal article" date="2006" name="PLoS Biol.">
        <title>Macronuclear genome sequence of the ciliate Tetrahymena thermophila, a model eukaryote.</title>
        <authorList>
            <person name="Eisen J.A."/>
            <person name="Coyne R.S."/>
            <person name="Wu M."/>
            <person name="Wu D."/>
            <person name="Thiagarajan M."/>
            <person name="Wortman J.R."/>
            <person name="Badger J.H."/>
            <person name="Ren Q."/>
            <person name="Amedeo P."/>
            <person name="Jones K.M."/>
            <person name="Tallon L.J."/>
            <person name="Delcher A.L."/>
            <person name="Salzberg S.L."/>
            <person name="Silva J.C."/>
            <person name="Haas B.J."/>
            <person name="Majoros W.H."/>
            <person name="Farzad M."/>
            <person name="Carlton J.M."/>
            <person name="Smith R.K. Jr."/>
            <person name="Garg J."/>
            <person name="Pearlman R.E."/>
            <person name="Karrer K.M."/>
            <person name="Sun L."/>
            <person name="Manning G."/>
            <person name="Elde N.C."/>
            <person name="Turkewitz A.P."/>
            <person name="Asai D.J."/>
            <person name="Wilkes D.E."/>
            <person name="Wang Y."/>
            <person name="Cai H."/>
            <person name="Collins K."/>
            <person name="Stewart B.A."/>
            <person name="Lee S.R."/>
            <person name="Wilamowska K."/>
            <person name="Weinberg Z."/>
            <person name="Ruzzo W.L."/>
            <person name="Wloga D."/>
            <person name="Gaertig J."/>
            <person name="Frankel J."/>
            <person name="Tsao C.-C."/>
            <person name="Gorovsky M.A."/>
            <person name="Keeling P.J."/>
            <person name="Waller R.F."/>
            <person name="Patron N.J."/>
            <person name="Cherry J.M."/>
            <person name="Stover N.A."/>
            <person name="Krieger C.J."/>
            <person name="del Toro C."/>
            <person name="Ryder H.F."/>
            <person name="Williamson S.C."/>
            <person name="Barbeau R.A."/>
            <person name="Hamilton E.P."/>
            <person name="Orias E."/>
        </authorList>
    </citation>
    <scope>NUCLEOTIDE SEQUENCE [LARGE SCALE GENOMIC DNA]</scope>
    <source>
        <strain evidence="4">SB210</strain>
    </source>
</reference>
<dbReference type="Proteomes" id="UP000009168">
    <property type="component" value="Unassembled WGS sequence"/>
</dbReference>
<keyword evidence="2 3" id="KW-0812">Transmembrane</keyword>
<sequence>MNNLKRRQFIYFRKQFNQSKFRMKKVQFSVLIRLILLIFLLLINIQSKIFIENCANTIIVFQDPQNSEPQPVCQECNLGQVVDYDFKSCIQASILPMPLYQYCKRLDRFRECDEGYFTIQIDENQLFVTQNTLQYDERCSKIDTINKICISPRFPYTLDISQNKIIHEIQQYCKIKNGQTCIQNYEIFYVSKIYNTYYGFFNFINLNMIKPNVIYDSEIQCSQNFIYSFTLNGCIPSKFQCLYNDGIRCKCTDGEAIDSTGSVCQYYKNCLVFGFAGQLQYCIKCISGYNSNWGQCISQTGAGGTPSFSSQDFTPGFNCAVGNQLNQRTMNYLQNSLRNLNLQITNNFDDPIYLQLLQFAMDFTQDEQYQYYFYMAGQIQECEQIPGAYLMQGCISYLSNLCIKCNQNKVYYVQKSGQLIPFYNIFQSYCGQSEDLNIPNCKVIGINKLCIVCEDFYLLQQNQCVKGPIEYCVSYDNQGNCLLCQKYYLLGYSRCVPMIKGCSYYDFSHSYVVCKQCQQNYYIYVDDSKQTSQCIKNDYSQIYIPCGSTQIDGQCQYCNYGSYGYKNADNKIICTYNYSQYFCQQFNLNHECQKCQDYYILFNGICYYLSTSSSINFYTNQASPFQNICSSGTNLHYPNQCSYLNKEGYYLDSSYNQQKCYLPKEAKSCNKCFQNTCLDIQYNCQYGYGWSQTFQKCLPQCLNGMLQINSTFCYYKRFCDKSVYSPGQYICQDCSIVNNINNCKVEQYNCQANEIYSSKLSQCMKYCGNGITSYKDSDCKQSNICQDGLEWSTYFQQCIYLNQNFQVNITTFNINQTTPNQNEQQKEQVKSLFSAKEVLIAIIILLLIILSLIVVIICFHKKILQKINKREQKRKEQIQKYFKQFKTNSNINKEVKQVQTSQIGINIYEIDNQQDIKEQEKHEETVFMIEQYKNQEIELQFQQNDEQKQFSETKSQQSQTNKIQE</sequence>
<evidence type="ECO:0000256" key="2">
    <source>
        <dbReference type="SAM" id="Phobius"/>
    </source>
</evidence>
<evidence type="ECO:0000313" key="4">
    <source>
        <dbReference type="Proteomes" id="UP000009168"/>
    </source>
</evidence>
<dbReference type="EMBL" id="GG662656">
    <property type="protein sequence ID" value="EAR97984.2"/>
    <property type="molecule type" value="Genomic_DNA"/>
</dbReference>